<feature type="binding site" evidence="11">
    <location>
        <position position="59"/>
    </location>
    <ligand>
        <name>Fe cation</name>
        <dbReference type="ChEBI" id="CHEBI:24875"/>
    </ligand>
</feature>
<evidence type="ECO:0000256" key="9">
    <source>
        <dbReference type="ARBA" id="ARBA00069068"/>
    </source>
</evidence>
<dbReference type="EC" id="1.13.11.24" evidence="8"/>
<accession>A0A9Q0MKR3</accession>
<dbReference type="EMBL" id="WJQU01002117">
    <property type="protein sequence ID" value="KAJ6633306.1"/>
    <property type="molecule type" value="Genomic_DNA"/>
</dbReference>
<dbReference type="GO" id="GO:0046872">
    <property type="term" value="F:metal ion binding"/>
    <property type="evidence" value="ECO:0007669"/>
    <property type="project" value="UniProtKB-KW"/>
</dbReference>
<evidence type="ECO:0000256" key="2">
    <source>
        <dbReference type="ARBA" id="ARBA00008416"/>
    </source>
</evidence>
<dbReference type="InterPro" id="IPR003829">
    <property type="entry name" value="Pirin_N_dom"/>
</dbReference>
<evidence type="ECO:0000256" key="6">
    <source>
        <dbReference type="ARBA" id="ARBA00060642"/>
    </source>
</evidence>
<dbReference type="CDD" id="cd02247">
    <property type="entry name" value="cupin_pirin_C"/>
    <property type="match status" value="1"/>
</dbReference>
<comment type="similarity">
    <text evidence="2 12">Belongs to the pirin family.</text>
</comment>
<dbReference type="PANTHER" id="PTHR13903:SF8">
    <property type="entry name" value="PIRIN"/>
    <property type="match status" value="1"/>
</dbReference>
<dbReference type="PIRSF" id="PIRSF006232">
    <property type="entry name" value="Pirin"/>
    <property type="match status" value="1"/>
</dbReference>
<dbReference type="PANTHER" id="PTHR13903">
    <property type="entry name" value="PIRIN-RELATED"/>
    <property type="match status" value="1"/>
</dbReference>
<evidence type="ECO:0000313" key="16">
    <source>
        <dbReference type="Proteomes" id="UP001151699"/>
    </source>
</evidence>
<dbReference type="CDD" id="cd02909">
    <property type="entry name" value="cupin_pirin_N"/>
    <property type="match status" value="1"/>
</dbReference>
<gene>
    <name evidence="15" type="primary">PIR</name>
    <name evidence="15" type="ORF">Bhyg_16742</name>
</gene>
<dbReference type="AlphaFoldDB" id="A0A9Q0MKR3"/>
<evidence type="ECO:0000256" key="8">
    <source>
        <dbReference type="ARBA" id="ARBA00066677"/>
    </source>
</evidence>
<evidence type="ECO:0000256" key="1">
    <source>
        <dbReference type="ARBA" id="ARBA00004123"/>
    </source>
</evidence>
<evidence type="ECO:0000259" key="14">
    <source>
        <dbReference type="Pfam" id="PF05726"/>
    </source>
</evidence>
<dbReference type="Pfam" id="PF05726">
    <property type="entry name" value="Pirin_C"/>
    <property type="match status" value="1"/>
</dbReference>
<sequence length="301" mass="33546">MDFKSRQVIKTVLSVMQPEGKGALVRRSIGRPQLKNFDPFLLLDEFKSSSKPLSGFPDHPHRGFETVTYMLPSSEGSFQHEDFCGRKGTIGPGDLQWMTAGKGIVHAEMPFGEGESHGLQLWVNLYAKDKMCEPAYQELKAAEIPTVKKDGITAIIIAGKAFDVESRVYTRTPTHYIHFIMEPNTTLKQDIPQKWTAFLYVLGGQIQIGENQTDEFIEAHNTVALNTVGDGVLVLAGKEGANFVLISGQPIGEPVVQHGPFVMNTHHEIAEAFDDYRGGRNGFEKTLKWKSEIGKDLMKQR</sequence>
<comment type="cofactor">
    <cofactor evidence="11">
        <name>Fe cation</name>
        <dbReference type="ChEBI" id="CHEBI:24875"/>
    </cofactor>
    <text evidence="11">Binds 1 Fe cation per subunit.</text>
</comment>
<dbReference type="GO" id="GO:0005634">
    <property type="term" value="C:nucleus"/>
    <property type="evidence" value="ECO:0007669"/>
    <property type="project" value="UniProtKB-SubCell"/>
</dbReference>
<feature type="binding site" evidence="11">
    <location>
        <position position="108"/>
    </location>
    <ligand>
        <name>Fe cation</name>
        <dbReference type="ChEBI" id="CHEBI:24875"/>
    </ligand>
</feature>
<dbReference type="InterPro" id="IPR012093">
    <property type="entry name" value="Pirin"/>
</dbReference>
<dbReference type="GO" id="GO:0008127">
    <property type="term" value="F:quercetin 2,3-dioxygenase activity"/>
    <property type="evidence" value="ECO:0007669"/>
    <property type="project" value="UniProtKB-EC"/>
</dbReference>
<evidence type="ECO:0000256" key="11">
    <source>
        <dbReference type="PIRSR" id="PIRSR006232-1"/>
    </source>
</evidence>
<evidence type="ECO:0000313" key="15">
    <source>
        <dbReference type="EMBL" id="KAJ6633306.1"/>
    </source>
</evidence>
<proteinExistence type="inferred from homology"/>
<dbReference type="InterPro" id="IPR014710">
    <property type="entry name" value="RmlC-like_jellyroll"/>
</dbReference>
<keyword evidence="16" id="KW-1185">Reference proteome</keyword>
<name>A0A9Q0MKR3_9DIPT</name>
<evidence type="ECO:0000256" key="7">
    <source>
        <dbReference type="ARBA" id="ARBA00064668"/>
    </source>
</evidence>
<feature type="binding site" evidence="11">
    <location>
        <position position="106"/>
    </location>
    <ligand>
        <name>Fe cation</name>
        <dbReference type="ChEBI" id="CHEBI:24875"/>
    </ligand>
</feature>
<evidence type="ECO:0000256" key="5">
    <source>
        <dbReference type="ARBA" id="ARBA00054987"/>
    </source>
</evidence>
<dbReference type="Proteomes" id="UP001151699">
    <property type="component" value="Unassembled WGS sequence"/>
</dbReference>
<evidence type="ECO:0000256" key="4">
    <source>
        <dbReference type="ARBA" id="ARBA00050845"/>
    </source>
</evidence>
<dbReference type="FunFam" id="2.60.120.10:FF:000055">
    <property type="entry name" value="pirin"/>
    <property type="match status" value="1"/>
</dbReference>
<comment type="subcellular location">
    <subcellularLocation>
        <location evidence="1">Nucleus</location>
    </subcellularLocation>
</comment>
<comment type="caution">
    <text evidence="15">The sequence shown here is derived from an EMBL/GenBank/DDBJ whole genome shotgun (WGS) entry which is preliminary data.</text>
</comment>
<keyword evidence="11" id="KW-0479">Metal-binding</keyword>
<keyword evidence="3" id="KW-0539">Nucleus</keyword>
<dbReference type="Gene3D" id="2.60.120.10">
    <property type="entry name" value="Jelly Rolls"/>
    <property type="match status" value="2"/>
</dbReference>
<reference evidence="15" key="1">
    <citation type="submission" date="2022-07" db="EMBL/GenBank/DDBJ databases">
        <authorList>
            <person name="Trinca V."/>
            <person name="Uliana J.V.C."/>
            <person name="Torres T.T."/>
            <person name="Ward R.J."/>
            <person name="Monesi N."/>
        </authorList>
    </citation>
    <scope>NUCLEOTIDE SEQUENCE</scope>
    <source>
        <strain evidence="15">HSMRA1968</strain>
        <tissue evidence="15">Whole embryos</tissue>
    </source>
</reference>
<evidence type="ECO:0000256" key="10">
    <source>
        <dbReference type="ARBA" id="ARBA00077684"/>
    </source>
</evidence>
<evidence type="ECO:0000256" key="3">
    <source>
        <dbReference type="ARBA" id="ARBA00023242"/>
    </source>
</evidence>
<comment type="function">
    <text evidence="5">Transcriptional coregulator of NF-kappa-B which facilitates binding of NF-kappa-B proteins to target kappa-B genes in a redox-state-dependent manner. May be required for efficient terminal myeloid maturation of hematopoietic cells. Has quercetin 2,3-dioxygenase activity (in vitro).</text>
</comment>
<comment type="subunit">
    <text evidence="7">May interact with NF1/CTF1. Interacts with BCL3. Identified in a complex comprised of PIR, BLC3, NFKB1 and target DNA.</text>
</comment>
<dbReference type="InterPro" id="IPR011051">
    <property type="entry name" value="RmlC_Cupin_sf"/>
</dbReference>
<feature type="domain" description="Pirin C-terminal" evidence="14">
    <location>
        <begin position="176"/>
        <end position="282"/>
    </location>
</feature>
<dbReference type="InterPro" id="IPR008778">
    <property type="entry name" value="Pirin_C_dom"/>
</dbReference>
<dbReference type="Pfam" id="PF02678">
    <property type="entry name" value="Pirin"/>
    <property type="match status" value="1"/>
</dbReference>
<feature type="domain" description="Pirin N-terminal" evidence="13">
    <location>
        <begin position="25"/>
        <end position="123"/>
    </location>
</feature>
<comment type="pathway">
    <text evidence="6">Flavonoid metabolism; quercetin degradation.</text>
</comment>
<feature type="binding site" evidence="11">
    <location>
        <position position="61"/>
    </location>
    <ligand>
        <name>Fe cation</name>
        <dbReference type="ChEBI" id="CHEBI:24875"/>
    </ligand>
</feature>
<evidence type="ECO:0000259" key="13">
    <source>
        <dbReference type="Pfam" id="PF02678"/>
    </source>
</evidence>
<comment type="catalytic activity">
    <reaction evidence="4">
        <text>quercetin + O2 = 2-(3,4-dihydroxybenzoyloxy)-4,6-dihydroxybenzoate + CO</text>
        <dbReference type="Rhea" id="RHEA:15381"/>
        <dbReference type="ChEBI" id="CHEBI:15379"/>
        <dbReference type="ChEBI" id="CHEBI:17245"/>
        <dbReference type="ChEBI" id="CHEBI:57628"/>
        <dbReference type="ChEBI" id="CHEBI:57694"/>
        <dbReference type="EC" id="1.13.11.24"/>
    </reaction>
</comment>
<organism evidence="15 16">
    <name type="scientific">Pseudolycoriella hygida</name>
    <dbReference type="NCBI Taxonomy" id="35572"/>
    <lineage>
        <taxon>Eukaryota</taxon>
        <taxon>Metazoa</taxon>
        <taxon>Ecdysozoa</taxon>
        <taxon>Arthropoda</taxon>
        <taxon>Hexapoda</taxon>
        <taxon>Insecta</taxon>
        <taxon>Pterygota</taxon>
        <taxon>Neoptera</taxon>
        <taxon>Endopterygota</taxon>
        <taxon>Diptera</taxon>
        <taxon>Nematocera</taxon>
        <taxon>Sciaroidea</taxon>
        <taxon>Sciaridae</taxon>
        <taxon>Pseudolycoriella</taxon>
    </lineage>
</organism>
<evidence type="ECO:0000256" key="12">
    <source>
        <dbReference type="RuleBase" id="RU003457"/>
    </source>
</evidence>
<dbReference type="SUPFAM" id="SSF51182">
    <property type="entry name" value="RmlC-like cupins"/>
    <property type="match status" value="1"/>
</dbReference>
<protein>
    <recommendedName>
        <fullName evidence="9">Pirin</fullName>
        <ecNumber evidence="8">1.13.11.24</ecNumber>
    </recommendedName>
    <alternativeName>
        <fullName evidence="10">Probable quercetin 2,3-dioxygenase PIR</fullName>
    </alternativeName>
</protein>
<keyword evidence="11" id="KW-0408">Iron</keyword>
<dbReference type="OrthoDB" id="7770308at2759"/>